<evidence type="ECO:0000313" key="2">
    <source>
        <dbReference type="EMBL" id="GBO28279.1"/>
    </source>
</evidence>
<accession>A0A4Y2VSZ3</accession>
<reference evidence="2 3" key="1">
    <citation type="journal article" date="2019" name="Sci. Rep.">
        <title>Orb-weaving spider Araneus ventricosus genome elucidates the spidroin gene catalogue.</title>
        <authorList>
            <person name="Kono N."/>
            <person name="Nakamura H."/>
            <person name="Ohtoshi R."/>
            <person name="Moran D.A.P."/>
            <person name="Shinohara A."/>
            <person name="Yoshida Y."/>
            <person name="Fujiwara M."/>
            <person name="Mori M."/>
            <person name="Tomita M."/>
            <person name="Arakawa K."/>
        </authorList>
    </citation>
    <scope>NUCLEOTIDE SEQUENCE [LARGE SCALE GENOMIC DNA]</scope>
</reference>
<sequence length="148" mass="16310">MALPSPVTSENQAAENSRRRRGGMNDVDENDNGVGSSYLLTDRRSYLCVRGLRMYCAWAFAARPPQTKWRGSTPHSSNFQPIHLGGSFTEAPRKPPLRSPRATAPTLHPTFKTDPRAPIPSPSRVCILWFSVLSESLGPPTPGRILVL</sequence>
<evidence type="ECO:0000256" key="1">
    <source>
        <dbReference type="SAM" id="MobiDB-lite"/>
    </source>
</evidence>
<comment type="caution">
    <text evidence="2">The sequence shown here is derived from an EMBL/GenBank/DDBJ whole genome shotgun (WGS) entry which is preliminary data.</text>
</comment>
<dbReference type="EMBL" id="BGPR01051312">
    <property type="protein sequence ID" value="GBO28279.1"/>
    <property type="molecule type" value="Genomic_DNA"/>
</dbReference>
<name>A0A4Y2VSZ3_ARAVE</name>
<feature type="compositionally biased region" description="Polar residues" evidence="1">
    <location>
        <begin position="69"/>
        <end position="80"/>
    </location>
</feature>
<proteinExistence type="predicted"/>
<feature type="compositionally biased region" description="Polar residues" evidence="1">
    <location>
        <begin position="1"/>
        <end position="15"/>
    </location>
</feature>
<feature type="region of interest" description="Disordered" evidence="1">
    <location>
        <begin position="67"/>
        <end position="115"/>
    </location>
</feature>
<evidence type="ECO:0000313" key="3">
    <source>
        <dbReference type="Proteomes" id="UP000499080"/>
    </source>
</evidence>
<keyword evidence="3" id="KW-1185">Reference proteome</keyword>
<protein>
    <submittedName>
        <fullName evidence="2">Uncharacterized protein</fullName>
    </submittedName>
</protein>
<organism evidence="2 3">
    <name type="scientific">Araneus ventricosus</name>
    <name type="common">Orbweaver spider</name>
    <name type="synonym">Epeira ventricosa</name>
    <dbReference type="NCBI Taxonomy" id="182803"/>
    <lineage>
        <taxon>Eukaryota</taxon>
        <taxon>Metazoa</taxon>
        <taxon>Ecdysozoa</taxon>
        <taxon>Arthropoda</taxon>
        <taxon>Chelicerata</taxon>
        <taxon>Arachnida</taxon>
        <taxon>Araneae</taxon>
        <taxon>Araneomorphae</taxon>
        <taxon>Entelegynae</taxon>
        <taxon>Araneoidea</taxon>
        <taxon>Araneidae</taxon>
        <taxon>Araneus</taxon>
    </lineage>
</organism>
<feature type="region of interest" description="Disordered" evidence="1">
    <location>
        <begin position="1"/>
        <end position="35"/>
    </location>
</feature>
<dbReference type="AlphaFoldDB" id="A0A4Y2VSZ3"/>
<gene>
    <name evidence="2" type="ORF">AVEN_126199_1</name>
</gene>
<dbReference type="Proteomes" id="UP000499080">
    <property type="component" value="Unassembled WGS sequence"/>
</dbReference>